<dbReference type="PANTHER" id="PTHR12449:SF18">
    <property type="entry name" value="DEATH DOMAIN-CONTAINING PROTEIN"/>
    <property type="match status" value="1"/>
</dbReference>
<feature type="compositionally biased region" description="Basic and acidic residues" evidence="2">
    <location>
        <begin position="1"/>
        <end position="11"/>
    </location>
</feature>
<dbReference type="SUPFAM" id="SSF48403">
    <property type="entry name" value="Ankyrin repeat"/>
    <property type="match status" value="1"/>
</dbReference>
<evidence type="ECO:0000313" key="5">
    <source>
        <dbReference type="Proteomes" id="UP000225706"/>
    </source>
</evidence>
<dbReference type="InterPro" id="IPR002110">
    <property type="entry name" value="Ankyrin_rpt"/>
</dbReference>
<dbReference type="Pfam" id="PF13637">
    <property type="entry name" value="Ank_4"/>
    <property type="match status" value="1"/>
</dbReference>
<keyword evidence="1" id="KW-0040">ANK repeat</keyword>
<dbReference type="GO" id="GO:0007165">
    <property type="term" value="P:signal transduction"/>
    <property type="evidence" value="ECO:0007669"/>
    <property type="project" value="InterPro"/>
</dbReference>
<protein>
    <submittedName>
        <fullName evidence="4">Death-associated protein kinase dapk-1</fullName>
    </submittedName>
</protein>
<dbReference type="InterPro" id="IPR027417">
    <property type="entry name" value="P-loop_NTPase"/>
</dbReference>
<feature type="compositionally biased region" description="Polar residues" evidence="2">
    <location>
        <begin position="1048"/>
        <end position="1057"/>
    </location>
</feature>
<proteinExistence type="predicted"/>
<dbReference type="InterPro" id="IPR039788">
    <property type="entry name" value="NOL4/NOL4L"/>
</dbReference>
<dbReference type="PROSITE" id="PS50088">
    <property type="entry name" value="ANK_REPEAT"/>
    <property type="match status" value="4"/>
</dbReference>
<feature type="repeat" description="ANK" evidence="1">
    <location>
        <begin position="91"/>
        <end position="123"/>
    </location>
</feature>
<comment type="caution">
    <text evidence="4">The sequence shown here is derived from an EMBL/GenBank/DDBJ whole genome shotgun (WGS) entry which is preliminary data.</text>
</comment>
<dbReference type="InterPro" id="IPR036770">
    <property type="entry name" value="Ankyrin_rpt-contain_sf"/>
</dbReference>
<evidence type="ECO:0000256" key="1">
    <source>
        <dbReference type="PROSITE-ProRule" id="PRU00023"/>
    </source>
</evidence>
<feature type="region of interest" description="Disordered" evidence="2">
    <location>
        <begin position="1"/>
        <end position="21"/>
    </location>
</feature>
<accession>A0A2B4SJF9</accession>
<gene>
    <name evidence="4" type="primary">dapk-1</name>
    <name evidence="4" type="ORF">AWC38_SpisGene6297</name>
</gene>
<feature type="repeat" description="ANK" evidence="1">
    <location>
        <begin position="124"/>
        <end position="156"/>
    </location>
</feature>
<evidence type="ECO:0000313" key="4">
    <source>
        <dbReference type="EMBL" id="PFX29010.1"/>
    </source>
</evidence>
<evidence type="ECO:0000256" key="2">
    <source>
        <dbReference type="SAM" id="MobiDB-lite"/>
    </source>
</evidence>
<keyword evidence="5" id="KW-1185">Reference proteome</keyword>
<dbReference type="SUPFAM" id="SSF52540">
    <property type="entry name" value="P-loop containing nucleoside triphosphate hydrolases"/>
    <property type="match status" value="1"/>
</dbReference>
<dbReference type="CDD" id="cd00882">
    <property type="entry name" value="Ras_like_GTPase"/>
    <property type="match status" value="1"/>
</dbReference>
<dbReference type="Proteomes" id="UP000225706">
    <property type="component" value="Unassembled WGS sequence"/>
</dbReference>
<keyword evidence="4" id="KW-0418">Kinase</keyword>
<feature type="region of interest" description="Disordered" evidence="2">
    <location>
        <begin position="939"/>
        <end position="978"/>
    </location>
</feature>
<dbReference type="PROSITE" id="PS50017">
    <property type="entry name" value="DEATH_DOMAIN"/>
    <property type="match status" value="1"/>
</dbReference>
<dbReference type="Gene3D" id="1.25.40.20">
    <property type="entry name" value="Ankyrin repeat-containing domain"/>
    <property type="match status" value="2"/>
</dbReference>
<feature type="domain" description="Death" evidence="3">
    <location>
        <begin position="1121"/>
        <end position="1197"/>
    </location>
</feature>
<feature type="repeat" description="ANK" evidence="1">
    <location>
        <begin position="157"/>
        <end position="189"/>
    </location>
</feature>
<reference evidence="5" key="1">
    <citation type="journal article" date="2017" name="bioRxiv">
        <title>Comparative analysis of the genomes of Stylophora pistillata and Acropora digitifera provides evidence for extensive differences between species of corals.</title>
        <authorList>
            <person name="Voolstra C.R."/>
            <person name="Li Y."/>
            <person name="Liew Y.J."/>
            <person name="Baumgarten S."/>
            <person name="Zoccola D."/>
            <person name="Flot J.-F."/>
            <person name="Tambutte S."/>
            <person name="Allemand D."/>
            <person name="Aranda M."/>
        </authorList>
    </citation>
    <scope>NUCLEOTIDE SEQUENCE [LARGE SCALE GENOMIC DNA]</scope>
</reference>
<feature type="region of interest" description="Disordered" evidence="2">
    <location>
        <begin position="1032"/>
        <end position="1104"/>
    </location>
</feature>
<dbReference type="OrthoDB" id="5959127at2759"/>
<sequence>MESKFKSKEACEGSEDAEEGKSLGEQLFYAGEKGDVKRCSELIGQGADVNWQAGSNLWSRTPLMQAAKSGMTEVCKLYLENGAKVDAFTVSHFTALTLAARYGKTQVCQLLLKNNANVNNQTKGHETPLMWAAHGGHSETCKRLLESGAKVDLKDEYGFTALIRAAKGGHENACTVLLENGADVSATSKLGDEVWDAECWARANKYSRIEKLMKSRKVLCSLLKEGSDPPSHVTLNVCGAVNAGKTTLIAKLQLSPVRRRLARRDEPDTSQDMSSRTAGIEVGIIDVPGVGEFRKMDMAGHTWAFTSNEYFIGKRTSISLVLFDLSKTDEEIEKDLFHHLSSLKARETKVGVLRFRPEVVLVATHVDKIEKGTDPRLRANAFFRMTKECFQAYLNFYSKVMVLDCTNPNAHDFDSLRVCLKELRAKIIENSDLVPRLCAQLLPRIRAWAKERPSFPVMSWKEFFEKVREINNTADEEGVRNIAFYLNESVEIVSDTSPELRDQIVLDVNWLTAHIFGIALAPSNFPRSLRGDIAHGMVGKRELQETFRECPFEQLIKLFVRFEVCLPWDEENLICENYLFPSHLEEDRIKSAELWPTKLDDRCVVGRIVECKNKTDALPNSFFSKFQIRLLRCFGHKSPVWNRGIKIADDTVEILASLSSTLTAVNVCVWAPKGCEERCYDSMRYIEGLRDDLLDEVAGGIEFVHKAMSIEVLKHRDFEGYPLTEVDEALEKGGPNARVKLSQEKYAVNERAIDVRYCGIRRYVHPFDHISHFPLRERKALSKILDSKIESDHLQLLSDRLKVPVEHEDSESGFTSVIPGSKTDRYLSRCAFERDLRADDLIQALEAANQFEAATIVSQWFANAKRSQEIRTMYRTRGESSDSEQSCSFASRSHWTSGVSEYSEVRTVSMGGGSVSEGSPLLRSSPRVSWISRRHISVSSDGKESGASESSLPFDVERERCDSGLSSSGGSFSGGNWRPRLKSESSYSGLSFPSEGSFFSCEESHTGSTEQIVPGPRLVVHPCSKCHYCTPKLPARDNEGTKPPLSIEETSQDTGASGPQKDSDRDVSLSPVQVSNGMSEEEAAEKESTPTCETAGEPELGESFPSIRRLIPELSTRLSVSWRPVAVDLGLRRRDLRRFEDSSLLRVQAEQMLHFLLATNRCTLECEQCQEVISQRLSEAFENAYRADLVDFLQYSKEHLESAEV</sequence>
<dbReference type="PANTHER" id="PTHR12449">
    <property type="entry name" value="DEATH DOMAIN-CONTAINING PROTEIN"/>
    <property type="match status" value="1"/>
</dbReference>
<dbReference type="EMBL" id="LSMT01000073">
    <property type="protein sequence ID" value="PFX29010.1"/>
    <property type="molecule type" value="Genomic_DNA"/>
</dbReference>
<dbReference type="PROSITE" id="PS50297">
    <property type="entry name" value="ANK_REP_REGION"/>
    <property type="match status" value="4"/>
</dbReference>
<keyword evidence="4" id="KW-0808">Transferase</keyword>
<name>A0A2B4SJF9_STYPI</name>
<organism evidence="4 5">
    <name type="scientific">Stylophora pistillata</name>
    <name type="common">Smooth cauliflower coral</name>
    <dbReference type="NCBI Taxonomy" id="50429"/>
    <lineage>
        <taxon>Eukaryota</taxon>
        <taxon>Metazoa</taxon>
        <taxon>Cnidaria</taxon>
        <taxon>Anthozoa</taxon>
        <taxon>Hexacorallia</taxon>
        <taxon>Scleractinia</taxon>
        <taxon>Astrocoeniina</taxon>
        <taxon>Pocilloporidae</taxon>
        <taxon>Stylophora</taxon>
    </lineage>
</organism>
<dbReference type="Pfam" id="PF12796">
    <property type="entry name" value="Ank_2"/>
    <property type="match status" value="1"/>
</dbReference>
<dbReference type="SMART" id="SM00248">
    <property type="entry name" value="ANK"/>
    <property type="match status" value="5"/>
</dbReference>
<dbReference type="GO" id="GO:0016301">
    <property type="term" value="F:kinase activity"/>
    <property type="evidence" value="ECO:0007669"/>
    <property type="project" value="UniProtKB-KW"/>
</dbReference>
<dbReference type="Gene3D" id="3.40.50.300">
    <property type="entry name" value="P-loop containing nucleotide triphosphate hydrolases"/>
    <property type="match status" value="1"/>
</dbReference>
<evidence type="ECO:0000259" key="3">
    <source>
        <dbReference type="PROSITE" id="PS50017"/>
    </source>
</evidence>
<dbReference type="AlphaFoldDB" id="A0A2B4SJF9"/>
<dbReference type="InterPro" id="IPR000488">
    <property type="entry name" value="Death_dom"/>
</dbReference>
<dbReference type="STRING" id="50429.A0A2B4SJF9"/>
<feature type="repeat" description="ANK" evidence="1">
    <location>
        <begin position="58"/>
        <end position="90"/>
    </location>
</feature>